<dbReference type="Gene3D" id="3.30.70.330">
    <property type="match status" value="1"/>
</dbReference>
<dbReference type="Proteomes" id="UP000515908">
    <property type="component" value="Chromosome 04"/>
</dbReference>
<dbReference type="Pfam" id="PF00076">
    <property type="entry name" value="RRM_1"/>
    <property type="match status" value="1"/>
</dbReference>
<keyword evidence="1 2" id="KW-0694">RNA-binding</keyword>
<dbReference type="PANTHER" id="PTHR48025:SF1">
    <property type="entry name" value="RRM DOMAIN-CONTAINING PROTEIN"/>
    <property type="match status" value="1"/>
</dbReference>
<evidence type="ECO:0000256" key="2">
    <source>
        <dbReference type="PROSITE-ProRule" id="PRU00176"/>
    </source>
</evidence>
<feature type="compositionally biased region" description="Polar residues" evidence="3">
    <location>
        <begin position="40"/>
        <end position="58"/>
    </location>
</feature>
<feature type="domain" description="RRM" evidence="4">
    <location>
        <begin position="97"/>
        <end position="178"/>
    </location>
</feature>
<dbReference type="GO" id="GO:0003729">
    <property type="term" value="F:mRNA binding"/>
    <property type="evidence" value="ECO:0007669"/>
    <property type="project" value="TreeGrafter"/>
</dbReference>
<evidence type="ECO:0000256" key="1">
    <source>
        <dbReference type="ARBA" id="ARBA00022884"/>
    </source>
</evidence>
<evidence type="ECO:0000256" key="3">
    <source>
        <dbReference type="SAM" id="MobiDB-lite"/>
    </source>
</evidence>
<organism evidence="5 6">
    <name type="scientific">Angomonas deanei</name>
    <dbReference type="NCBI Taxonomy" id="59799"/>
    <lineage>
        <taxon>Eukaryota</taxon>
        <taxon>Discoba</taxon>
        <taxon>Euglenozoa</taxon>
        <taxon>Kinetoplastea</taxon>
        <taxon>Metakinetoplastina</taxon>
        <taxon>Trypanosomatida</taxon>
        <taxon>Trypanosomatidae</taxon>
        <taxon>Strigomonadinae</taxon>
        <taxon>Angomonas</taxon>
    </lineage>
</organism>
<feature type="compositionally biased region" description="Low complexity" evidence="3">
    <location>
        <begin position="59"/>
        <end position="87"/>
    </location>
</feature>
<proteinExistence type="predicted"/>
<dbReference type="PROSITE" id="PS50102">
    <property type="entry name" value="RRM"/>
    <property type="match status" value="1"/>
</dbReference>
<keyword evidence="6" id="KW-1185">Reference proteome</keyword>
<dbReference type="VEuPathDB" id="TriTrypDB:ADEAN_000255600"/>
<feature type="region of interest" description="Disordered" evidence="3">
    <location>
        <begin position="13"/>
        <end position="92"/>
    </location>
</feature>
<name>A0A7G2C8L5_9TRYP</name>
<dbReference type="InterPro" id="IPR035979">
    <property type="entry name" value="RBD_domain_sf"/>
</dbReference>
<protein>
    <submittedName>
        <fullName evidence="5">RNA recognition motif. (A.k.a. RRM, RBD, or RNP domain), putative</fullName>
    </submittedName>
</protein>
<dbReference type="InterPro" id="IPR050502">
    <property type="entry name" value="Euk_RNA-bind_prot"/>
</dbReference>
<dbReference type="SMART" id="SM00360">
    <property type="entry name" value="RRM"/>
    <property type="match status" value="1"/>
</dbReference>
<dbReference type="AlphaFoldDB" id="A0A7G2C8L5"/>
<evidence type="ECO:0000313" key="5">
    <source>
        <dbReference type="EMBL" id="CAD2215103.1"/>
    </source>
</evidence>
<dbReference type="EMBL" id="LR877148">
    <property type="protein sequence ID" value="CAD2215103.1"/>
    <property type="molecule type" value="Genomic_DNA"/>
</dbReference>
<dbReference type="PANTHER" id="PTHR48025">
    <property type="entry name" value="OS02G0815200 PROTEIN"/>
    <property type="match status" value="1"/>
</dbReference>
<dbReference type="InterPro" id="IPR012677">
    <property type="entry name" value="Nucleotide-bd_a/b_plait_sf"/>
</dbReference>
<reference evidence="5 6" key="1">
    <citation type="submission" date="2020-08" db="EMBL/GenBank/DDBJ databases">
        <authorList>
            <person name="Newling K."/>
            <person name="Davey J."/>
            <person name="Forrester S."/>
        </authorList>
    </citation>
    <scope>NUCLEOTIDE SEQUENCE [LARGE SCALE GENOMIC DNA]</scope>
    <source>
        <strain evidence="6">Crithidia deanei Carvalho (ATCC PRA-265)</strain>
    </source>
</reference>
<sequence length="212" mass="23939">MSYNNNFNLRAKPWAPRYEDPNGANDNDGNNNNMRPAQRPYQQQYNNNAPSYFSVSGGNHSNNNNMNYNNNNHGNNHYNNNNNQNHNSPPRLSPNAAKLFVGQLPFECDETRLHHLFSAYGKVEHIHILRDAMNGNRSKGAAFVTYSGTEEADTAIFTLHNRYRMLTNRAIQVSYAKNSPAISPYGMFSAVEVHQSNPTNPLPDAAMQSTMF</sequence>
<gene>
    <name evidence="5" type="ORF">ADEAN_000255600</name>
</gene>
<evidence type="ECO:0000259" key="4">
    <source>
        <dbReference type="PROSITE" id="PS50102"/>
    </source>
</evidence>
<accession>A0A7G2C8L5</accession>
<evidence type="ECO:0000313" key="6">
    <source>
        <dbReference type="Proteomes" id="UP000515908"/>
    </source>
</evidence>
<dbReference type="SUPFAM" id="SSF54928">
    <property type="entry name" value="RNA-binding domain, RBD"/>
    <property type="match status" value="1"/>
</dbReference>
<dbReference type="InterPro" id="IPR000504">
    <property type="entry name" value="RRM_dom"/>
</dbReference>
<feature type="compositionally biased region" description="Low complexity" evidence="3">
    <location>
        <begin position="22"/>
        <end position="33"/>
    </location>
</feature>